<evidence type="ECO:0000313" key="1">
    <source>
        <dbReference type="EMBL" id="TXI55948.1"/>
    </source>
</evidence>
<proteinExistence type="predicted"/>
<sequence length="117" mass="12643">MEMTPLYGTAAYTDPVPREEGWYAVRSRVTWTPRGGVATTVTGDYLDAREPGEAVELACGFGEAVADLGLADWRWTDEYVVLLCDDVDRQLLAAPRAVLRCPLGEAVIELVAVSAPG</sequence>
<dbReference type="RefSeq" id="WP_276760857.1">
    <property type="nucleotide sequence ID" value="NZ_SSGD01000061.1"/>
</dbReference>
<reference evidence="1 2" key="1">
    <citation type="submission" date="2018-09" db="EMBL/GenBank/DDBJ databases">
        <title>Metagenome Assembled Genomes from an Advanced Water Purification Facility.</title>
        <authorList>
            <person name="Stamps B.W."/>
            <person name="Spear J.R."/>
        </authorList>
    </citation>
    <scope>NUCLEOTIDE SEQUENCE [LARGE SCALE GENOMIC DNA]</scope>
    <source>
        <strain evidence="1">Bin_29_2</strain>
    </source>
</reference>
<name>A0A5C7Y381_9MYCO</name>
<gene>
    <name evidence="1" type="ORF">E6Q54_12025</name>
</gene>
<dbReference type="EMBL" id="SSGD01000061">
    <property type="protein sequence ID" value="TXI55948.1"/>
    <property type="molecule type" value="Genomic_DNA"/>
</dbReference>
<comment type="caution">
    <text evidence="1">The sequence shown here is derived from an EMBL/GenBank/DDBJ whole genome shotgun (WGS) entry which is preliminary data.</text>
</comment>
<dbReference type="AlphaFoldDB" id="A0A5C7Y381"/>
<accession>A0A5C7Y381</accession>
<evidence type="ECO:0000313" key="2">
    <source>
        <dbReference type="Proteomes" id="UP000321797"/>
    </source>
</evidence>
<protein>
    <submittedName>
        <fullName evidence="1">Uncharacterized protein</fullName>
    </submittedName>
</protein>
<organism evidence="1 2">
    <name type="scientific">Mycolicibacter arupensis</name>
    <dbReference type="NCBI Taxonomy" id="342002"/>
    <lineage>
        <taxon>Bacteria</taxon>
        <taxon>Bacillati</taxon>
        <taxon>Actinomycetota</taxon>
        <taxon>Actinomycetes</taxon>
        <taxon>Mycobacteriales</taxon>
        <taxon>Mycobacteriaceae</taxon>
        <taxon>Mycolicibacter</taxon>
    </lineage>
</organism>
<dbReference type="Proteomes" id="UP000321797">
    <property type="component" value="Unassembled WGS sequence"/>
</dbReference>